<dbReference type="PANTHER" id="PTHR46117:SF3">
    <property type="entry name" value="FI24210P1"/>
    <property type="match status" value="1"/>
</dbReference>
<dbReference type="InterPro" id="IPR051732">
    <property type="entry name" value="USF"/>
</dbReference>
<sequence length="248" mass="27221">EEHTIVGQQPTAAFAADPNTIQFQYRTDANGQVQTVIQSPFSNGSSPTHHGDSDSTDANRFTYFHSQSDGTAGASVSYFMMILRVLGGFYVMMSPQDVMQSGPGAQRSIAPRTHQLGSKLEGPRGARDEKRRATHNEVERRRRDKINGWITKLAKVVPDCSSDQTKTGQSKGGILAKTVDYITDLRAANARMAETIKDSEQLAIDNELLRQQNEEVRQENAMLRAQLQQHGIDLQAIMSVGSAVSQGS</sequence>
<reference evidence="8 9" key="1">
    <citation type="journal article" date="2007" name="Science">
        <title>Sea anemone genome reveals ancestral eumetazoan gene repertoire and genomic organization.</title>
        <authorList>
            <person name="Putnam N.H."/>
            <person name="Srivastava M."/>
            <person name="Hellsten U."/>
            <person name="Dirks B."/>
            <person name="Chapman J."/>
            <person name="Salamov A."/>
            <person name="Terry A."/>
            <person name="Shapiro H."/>
            <person name="Lindquist E."/>
            <person name="Kapitonov V.V."/>
            <person name="Jurka J."/>
            <person name="Genikhovich G."/>
            <person name="Grigoriev I.V."/>
            <person name="Lucas S.M."/>
            <person name="Steele R.E."/>
            <person name="Finnerty J.R."/>
            <person name="Technau U."/>
            <person name="Martindale M.Q."/>
            <person name="Rokhsar D.S."/>
        </authorList>
    </citation>
    <scope>NUCLEOTIDE SEQUENCE [LARGE SCALE GENOMIC DNA]</scope>
    <source>
        <strain evidence="9">CH2 X CH6</strain>
    </source>
</reference>
<protein>
    <recommendedName>
        <fullName evidence="7">BHLH domain-containing protein</fullName>
    </recommendedName>
</protein>
<keyword evidence="2" id="KW-0805">Transcription regulation</keyword>
<evidence type="ECO:0000256" key="2">
    <source>
        <dbReference type="ARBA" id="ARBA00023015"/>
    </source>
</evidence>
<dbReference type="PROSITE" id="PS50888">
    <property type="entry name" value="BHLH"/>
    <property type="match status" value="1"/>
</dbReference>
<name>A7SAA2_NEMVE</name>
<feature type="non-terminal residue" evidence="8">
    <location>
        <position position="1"/>
    </location>
</feature>
<dbReference type="HOGENOM" id="CLU_070485_0_0_1"/>
<dbReference type="InterPro" id="IPR011598">
    <property type="entry name" value="bHLH_dom"/>
</dbReference>
<evidence type="ECO:0000256" key="1">
    <source>
        <dbReference type="ARBA" id="ARBA00004123"/>
    </source>
</evidence>
<feature type="compositionally biased region" description="Basic and acidic residues" evidence="6">
    <location>
        <begin position="121"/>
        <end position="141"/>
    </location>
</feature>
<evidence type="ECO:0000313" key="8">
    <source>
        <dbReference type="EMBL" id="EDO39334.1"/>
    </source>
</evidence>
<dbReference type="InParanoid" id="A7SAA2"/>
<evidence type="ECO:0000256" key="3">
    <source>
        <dbReference type="ARBA" id="ARBA00023163"/>
    </source>
</evidence>
<keyword evidence="9" id="KW-1185">Reference proteome</keyword>
<dbReference type="SMART" id="SM00353">
    <property type="entry name" value="HLH"/>
    <property type="match status" value="1"/>
</dbReference>
<dbReference type="OMA" id="TANTRMA"/>
<keyword evidence="4" id="KW-0539">Nucleus</keyword>
<evidence type="ECO:0000259" key="7">
    <source>
        <dbReference type="PROSITE" id="PS50888"/>
    </source>
</evidence>
<feature type="coiled-coil region" evidence="5">
    <location>
        <begin position="199"/>
        <end position="233"/>
    </location>
</feature>
<dbReference type="SUPFAM" id="SSF47459">
    <property type="entry name" value="HLH, helix-loop-helix DNA-binding domain"/>
    <property type="match status" value="1"/>
</dbReference>
<dbReference type="GO" id="GO:0046983">
    <property type="term" value="F:protein dimerization activity"/>
    <property type="evidence" value="ECO:0007669"/>
    <property type="project" value="InterPro"/>
</dbReference>
<organism evidence="8 9">
    <name type="scientific">Nematostella vectensis</name>
    <name type="common">Starlet sea anemone</name>
    <dbReference type="NCBI Taxonomy" id="45351"/>
    <lineage>
        <taxon>Eukaryota</taxon>
        <taxon>Metazoa</taxon>
        <taxon>Cnidaria</taxon>
        <taxon>Anthozoa</taxon>
        <taxon>Hexacorallia</taxon>
        <taxon>Actiniaria</taxon>
        <taxon>Edwardsiidae</taxon>
        <taxon>Nematostella</taxon>
    </lineage>
</organism>
<dbReference type="InterPro" id="IPR036638">
    <property type="entry name" value="HLH_DNA-bd_sf"/>
</dbReference>
<dbReference type="STRING" id="45351.A7SAA2"/>
<dbReference type="GO" id="GO:0006357">
    <property type="term" value="P:regulation of transcription by RNA polymerase II"/>
    <property type="evidence" value="ECO:0000318"/>
    <property type="project" value="GO_Central"/>
</dbReference>
<gene>
    <name evidence="8" type="ORF">NEMVEDRAFT_v1g110858</name>
</gene>
<dbReference type="eggNOG" id="KOG1318">
    <property type="taxonomic scope" value="Eukaryota"/>
</dbReference>
<dbReference type="Gene3D" id="4.10.280.10">
    <property type="entry name" value="Helix-loop-helix DNA-binding domain"/>
    <property type="match status" value="1"/>
</dbReference>
<dbReference type="PhylomeDB" id="A7SAA2"/>
<keyword evidence="5" id="KW-0175">Coiled coil</keyword>
<dbReference type="GO" id="GO:0000978">
    <property type="term" value="F:RNA polymerase II cis-regulatory region sequence-specific DNA binding"/>
    <property type="evidence" value="ECO:0000318"/>
    <property type="project" value="GO_Central"/>
</dbReference>
<evidence type="ECO:0000256" key="6">
    <source>
        <dbReference type="SAM" id="MobiDB-lite"/>
    </source>
</evidence>
<dbReference type="Pfam" id="PF00010">
    <property type="entry name" value="HLH"/>
    <property type="match status" value="1"/>
</dbReference>
<dbReference type="CDD" id="cd11396">
    <property type="entry name" value="bHLHzip_USF"/>
    <property type="match status" value="1"/>
</dbReference>
<dbReference type="EMBL" id="DS469608">
    <property type="protein sequence ID" value="EDO39334.1"/>
    <property type="molecule type" value="Genomic_DNA"/>
</dbReference>
<dbReference type="AlphaFoldDB" id="A7SAA2"/>
<feature type="region of interest" description="Disordered" evidence="6">
    <location>
        <begin position="100"/>
        <end position="142"/>
    </location>
</feature>
<evidence type="ECO:0000256" key="4">
    <source>
        <dbReference type="ARBA" id="ARBA00023242"/>
    </source>
</evidence>
<dbReference type="Proteomes" id="UP000001593">
    <property type="component" value="Unassembled WGS sequence"/>
</dbReference>
<dbReference type="GO" id="GO:0005634">
    <property type="term" value="C:nucleus"/>
    <property type="evidence" value="ECO:0007669"/>
    <property type="project" value="UniProtKB-SubCell"/>
</dbReference>
<evidence type="ECO:0000256" key="5">
    <source>
        <dbReference type="SAM" id="Coils"/>
    </source>
</evidence>
<evidence type="ECO:0000313" key="9">
    <source>
        <dbReference type="Proteomes" id="UP000001593"/>
    </source>
</evidence>
<accession>A7SAA2</accession>
<dbReference type="GO" id="GO:0000981">
    <property type="term" value="F:DNA-binding transcription factor activity, RNA polymerase II-specific"/>
    <property type="evidence" value="ECO:0000318"/>
    <property type="project" value="GO_Central"/>
</dbReference>
<feature type="domain" description="BHLH" evidence="7">
    <location>
        <begin position="130"/>
        <end position="185"/>
    </location>
</feature>
<comment type="subcellular location">
    <subcellularLocation>
        <location evidence="1">Nucleus</location>
    </subcellularLocation>
</comment>
<keyword evidence="3" id="KW-0804">Transcription</keyword>
<proteinExistence type="predicted"/>
<dbReference type="PANTHER" id="PTHR46117">
    <property type="entry name" value="FI24210P1"/>
    <property type="match status" value="1"/>
</dbReference>